<protein>
    <submittedName>
        <fullName evidence="1">Uncharacterized protein</fullName>
    </submittedName>
</protein>
<sequence length="103" mass="12335">MKAFKLDIYRDNELVYSNVYNNNIVSICDHIVPFSKYLQSKLFVSVRQMYFNNLGELKPKMYKGKFNYSLSFIIDNNTSYKELISFLERHEPNLIENKDFTNE</sequence>
<reference evidence="1" key="1">
    <citation type="journal article" date="2021" name="Proc. Natl. Acad. Sci. U.S.A.">
        <title>A Catalog of Tens of Thousands of Viruses from Human Metagenomes Reveals Hidden Associations with Chronic Diseases.</title>
        <authorList>
            <person name="Tisza M.J."/>
            <person name="Buck C.B."/>
        </authorList>
    </citation>
    <scope>NUCLEOTIDE SEQUENCE</scope>
    <source>
        <strain evidence="1">CtsK93</strain>
    </source>
</reference>
<accession>A0A8S5PKN2</accession>
<proteinExistence type="predicted"/>
<dbReference type="EMBL" id="BK015446">
    <property type="protein sequence ID" value="DAE07133.1"/>
    <property type="molecule type" value="Genomic_DNA"/>
</dbReference>
<name>A0A8S5PKN2_9CAUD</name>
<evidence type="ECO:0000313" key="1">
    <source>
        <dbReference type="EMBL" id="DAE07133.1"/>
    </source>
</evidence>
<organism evidence="1">
    <name type="scientific">Myoviridae sp. ctsK93</name>
    <dbReference type="NCBI Taxonomy" id="2825190"/>
    <lineage>
        <taxon>Viruses</taxon>
        <taxon>Duplodnaviria</taxon>
        <taxon>Heunggongvirae</taxon>
        <taxon>Uroviricota</taxon>
        <taxon>Caudoviricetes</taxon>
    </lineage>
</organism>